<dbReference type="Proteomes" id="UP001278571">
    <property type="component" value="Unassembled WGS sequence"/>
</dbReference>
<sequence length="80" mass="8283">MAAKRVLLGCCAIAIALPGPGEWAAGQAPLPGAARVQSANQREQNAPAAPDEAARDAAARKGTVEEVVVTANRRTERLHD</sequence>
<reference evidence="2 3" key="1">
    <citation type="submission" date="2023-10" db="EMBL/GenBank/DDBJ databases">
        <authorList>
            <person name="Wang X.X."/>
        </authorList>
    </citation>
    <scope>NUCLEOTIDE SEQUENCE [LARGE SCALE GENOMIC DNA]</scope>
    <source>
        <strain evidence="2 3">NBRC 12816</strain>
    </source>
</reference>
<feature type="region of interest" description="Disordered" evidence="1">
    <location>
        <begin position="34"/>
        <end position="80"/>
    </location>
</feature>
<proteinExistence type="predicted"/>
<dbReference type="RefSeq" id="WP_319007250.1">
    <property type="nucleotide sequence ID" value="NZ_JAWJZF010000048.1"/>
</dbReference>
<dbReference type="EMBL" id="JAWJZF010000048">
    <property type="protein sequence ID" value="MDX2290626.1"/>
    <property type="molecule type" value="Genomic_DNA"/>
</dbReference>
<gene>
    <name evidence="2" type="ORF">R2363_00240</name>
</gene>
<evidence type="ECO:0000313" key="3">
    <source>
        <dbReference type="Proteomes" id="UP001278571"/>
    </source>
</evidence>
<keyword evidence="3" id="KW-1185">Reference proteome</keyword>
<evidence type="ECO:0000256" key="1">
    <source>
        <dbReference type="SAM" id="MobiDB-lite"/>
    </source>
</evidence>
<comment type="caution">
    <text evidence="2">The sequence shown here is derived from an EMBL/GenBank/DDBJ whole genome shotgun (WGS) entry which is preliminary data.</text>
</comment>
<evidence type="ECO:0000313" key="2">
    <source>
        <dbReference type="EMBL" id="MDX2290626.1"/>
    </source>
</evidence>
<accession>A0ABU4JYS5</accession>
<name>A0ABU4JYS5_9ACTN</name>
<organism evidence="2 3">
    <name type="scientific">Streptomyces roseolus</name>
    <dbReference type="NCBI Taxonomy" id="67358"/>
    <lineage>
        <taxon>Bacteria</taxon>
        <taxon>Bacillati</taxon>
        <taxon>Actinomycetota</taxon>
        <taxon>Actinomycetes</taxon>
        <taxon>Kitasatosporales</taxon>
        <taxon>Streptomycetaceae</taxon>
        <taxon>Streptomyces</taxon>
    </lineage>
</organism>
<feature type="compositionally biased region" description="Basic and acidic residues" evidence="1">
    <location>
        <begin position="52"/>
        <end position="64"/>
    </location>
</feature>
<protein>
    <submittedName>
        <fullName evidence="2">Uncharacterized protein</fullName>
    </submittedName>
</protein>
<feature type="non-terminal residue" evidence="2">
    <location>
        <position position="80"/>
    </location>
</feature>